<feature type="compositionally biased region" description="Basic and acidic residues" evidence="3">
    <location>
        <begin position="64"/>
        <end position="75"/>
    </location>
</feature>
<dbReference type="InterPro" id="IPR000525">
    <property type="entry name" value="Initiator_Rep_WH1"/>
</dbReference>
<dbReference type="PATRIC" id="fig|1055532.3.peg.1481"/>
<organism evidence="5 6">
    <name type="scientific">Helicobacter pylori Aklavik86</name>
    <dbReference type="NCBI Taxonomy" id="1055532"/>
    <lineage>
        <taxon>Bacteria</taxon>
        <taxon>Pseudomonadati</taxon>
        <taxon>Campylobacterota</taxon>
        <taxon>Epsilonproteobacteria</taxon>
        <taxon>Campylobacterales</taxon>
        <taxon>Helicobacteraceae</taxon>
        <taxon>Helicobacter</taxon>
    </lineage>
</organism>
<dbReference type="HOGENOM" id="CLU_529737_0_0_7"/>
<keyword evidence="2" id="KW-0175">Coiled coil</keyword>
<dbReference type="AlphaFoldDB" id="K7YQ12"/>
<evidence type="ECO:0000256" key="2">
    <source>
        <dbReference type="SAM" id="Coils"/>
    </source>
</evidence>
<evidence type="ECO:0000259" key="4">
    <source>
        <dbReference type="Pfam" id="PF01051"/>
    </source>
</evidence>
<feature type="coiled-coil region" evidence="2">
    <location>
        <begin position="3"/>
        <end position="30"/>
    </location>
</feature>
<dbReference type="InterPro" id="IPR036388">
    <property type="entry name" value="WH-like_DNA-bd_sf"/>
</dbReference>
<reference evidence="5 6" key="1">
    <citation type="journal article" date="2015" name="Genome Announc.">
        <title>Complete Genome Sequences of Two Helicobacter pylori Strains from a Canadian Arctic Aboriginal Community.</title>
        <authorList>
            <person name="Kersulyte D."/>
            <person name="Bertoli M.T."/>
            <person name="Tamma S."/>
            <person name="Keelan M."/>
            <person name="Munday R."/>
            <person name="Geary J."/>
            <person name="Veldhuyzen van Zanten S."/>
            <person name="Goodman K.J."/>
            <person name="Berg D.E."/>
        </authorList>
    </citation>
    <scope>NUCLEOTIDE SEQUENCE [LARGE SCALE GENOMIC DNA]</scope>
    <source>
        <strain evidence="5">Aklavik86</strain>
        <plasmid evidence="6">Plasmid p1HPAKL86</plasmid>
    </source>
</reference>
<feature type="region of interest" description="Disordered" evidence="3">
    <location>
        <begin position="64"/>
        <end position="91"/>
    </location>
</feature>
<dbReference type="Pfam" id="PF21205">
    <property type="entry name" value="Rep3_C"/>
    <property type="match status" value="1"/>
</dbReference>
<feature type="domain" description="Initiator Rep protein WH1" evidence="4">
    <location>
        <begin position="104"/>
        <end position="261"/>
    </location>
</feature>
<dbReference type="RefSeq" id="WP_015087704.1">
    <property type="nucleotide sequence ID" value="NC_019564.1"/>
</dbReference>
<dbReference type="Gene3D" id="1.10.10.10">
    <property type="entry name" value="Winged helix-like DNA-binding domain superfamily/Winged helix DNA-binding domain"/>
    <property type="match status" value="1"/>
</dbReference>
<comment type="similarity">
    <text evidence="1">Belongs to the initiator RepB protein family.</text>
</comment>
<evidence type="ECO:0000256" key="3">
    <source>
        <dbReference type="SAM" id="MobiDB-lite"/>
    </source>
</evidence>
<name>K7YQ12_HELPX</name>
<evidence type="ECO:0000313" key="6">
    <source>
        <dbReference type="Proteomes" id="UP000010078"/>
    </source>
</evidence>
<dbReference type="Proteomes" id="UP000010078">
    <property type="component" value="Plasmid p1HPAKL86"/>
</dbReference>
<dbReference type="EMBL" id="CP003477">
    <property type="protein sequence ID" value="AFX90412.1"/>
    <property type="molecule type" value="Genomic_DNA"/>
</dbReference>
<gene>
    <name evidence="5" type="ORF">HPAKL86_07229</name>
</gene>
<dbReference type="GO" id="GO:0006270">
    <property type="term" value="P:DNA replication initiation"/>
    <property type="evidence" value="ECO:0007669"/>
    <property type="project" value="InterPro"/>
</dbReference>
<evidence type="ECO:0000256" key="1">
    <source>
        <dbReference type="ARBA" id="ARBA00038283"/>
    </source>
</evidence>
<geneLocation type="plasmid" evidence="5 6">
    <name>p1HPAKL86</name>
</geneLocation>
<accession>K7YQ12</accession>
<dbReference type="Pfam" id="PF01051">
    <property type="entry name" value="Rep3_N"/>
    <property type="match status" value="1"/>
</dbReference>
<protein>
    <recommendedName>
        <fullName evidence="4">Initiator Rep protein WH1 domain-containing protein</fullName>
    </recommendedName>
</protein>
<dbReference type="InterPro" id="IPR036390">
    <property type="entry name" value="WH_DNA-bd_sf"/>
</dbReference>
<sequence length="545" mass="64497">MPMNTNFEQLRKQELELRKLLEELDTLPQTPQIKLQKQKIQTYIDKITPSILSGFSQKFKEITKNSPNEFEKETPKPTPLKEPQTTPTPCKNLVVTTPKDKTYITYHNNANKVNLGKLSEREANLLFAIFQRLKDQGNTLIRFEPQDLRRMLGIKISYDNLTRTARSMWNKIKTADFWEVRDIIVNGRECVSEKNYMLFQVCEIVSDKETREFLYMDIQLNTGYNYLLNNLGMGGQYTSFKLLEFQRVRGKYAKTLYRLLKQYKSTGILSVEWSQFKELLDIPKDYEMRNIDQKVLTPSIKELHKIYPFEHLSYKKERRSHDKRKVTHIDFYFEQLPKGENKKQKQADKQRAQRDIKLVAWDINNQISKRNAKSTMEARLLELKTLIGYQFRHNDSGTILQIDNATFEKNQMLLHVSYPKTNKDPQKLRVSSKTFALEFLFVNGYSLKKDSFLEEIEPPKIHPITHEPIKEFAEYIGKTIHITNFNVDQCPEGINNYLKITRITKLEDNRICIAIQDVDKPDKILKPFIAKDEKHLKNWFKKHYY</sequence>
<evidence type="ECO:0000313" key="5">
    <source>
        <dbReference type="EMBL" id="AFX90412.1"/>
    </source>
</evidence>
<keyword evidence="5" id="KW-0614">Plasmid</keyword>
<proteinExistence type="inferred from homology"/>
<dbReference type="SUPFAM" id="SSF46785">
    <property type="entry name" value="Winged helix' DNA-binding domain"/>
    <property type="match status" value="1"/>
</dbReference>
<dbReference type="GO" id="GO:0003887">
    <property type="term" value="F:DNA-directed DNA polymerase activity"/>
    <property type="evidence" value="ECO:0007669"/>
    <property type="project" value="InterPro"/>
</dbReference>
<dbReference type="KEGG" id="hpyk:HPAKL86_07229"/>